<dbReference type="EMBL" id="GBRH01198523">
    <property type="protein sequence ID" value="JAD99372.1"/>
    <property type="molecule type" value="Transcribed_RNA"/>
</dbReference>
<protein>
    <submittedName>
        <fullName evidence="1">Uncharacterized protein</fullName>
    </submittedName>
</protein>
<dbReference type="AlphaFoldDB" id="A0A0A9ETL6"/>
<organism evidence="1">
    <name type="scientific">Arundo donax</name>
    <name type="common">Giant reed</name>
    <name type="synonym">Donax arundinaceus</name>
    <dbReference type="NCBI Taxonomy" id="35708"/>
    <lineage>
        <taxon>Eukaryota</taxon>
        <taxon>Viridiplantae</taxon>
        <taxon>Streptophyta</taxon>
        <taxon>Embryophyta</taxon>
        <taxon>Tracheophyta</taxon>
        <taxon>Spermatophyta</taxon>
        <taxon>Magnoliopsida</taxon>
        <taxon>Liliopsida</taxon>
        <taxon>Poales</taxon>
        <taxon>Poaceae</taxon>
        <taxon>PACMAD clade</taxon>
        <taxon>Arundinoideae</taxon>
        <taxon>Arundineae</taxon>
        <taxon>Arundo</taxon>
    </lineage>
</organism>
<name>A0A0A9ETL6_ARUDO</name>
<accession>A0A0A9ETL6</accession>
<sequence length="35" mass="4120">MSGHQNQKEKETRKKQCQADRRLILLGCIGVKHVW</sequence>
<reference evidence="1" key="1">
    <citation type="submission" date="2014-09" db="EMBL/GenBank/DDBJ databases">
        <authorList>
            <person name="Magalhaes I.L.F."/>
            <person name="Oliveira U."/>
            <person name="Santos F.R."/>
            <person name="Vidigal T.H.D.A."/>
            <person name="Brescovit A.D."/>
            <person name="Santos A.J."/>
        </authorList>
    </citation>
    <scope>NUCLEOTIDE SEQUENCE</scope>
    <source>
        <tissue evidence="1">Shoot tissue taken approximately 20 cm above the soil surface</tissue>
    </source>
</reference>
<proteinExistence type="predicted"/>
<evidence type="ECO:0000313" key="1">
    <source>
        <dbReference type="EMBL" id="JAD99372.1"/>
    </source>
</evidence>
<reference evidence="1" key="2">
    <citation type="journal article" date="2015" name="Data Brief">
        <title>Shoot transcriptome of the giant reed, Arundo donax.</title>
        <authorList>
            <person name="Barrero R.A."/>
            <person name="Guerrero F.D."/>
            <person name="Moolhuijzen P."/>
            <person name="Goolsby J.A."/>
            <person name="Tidwell J."/>
            <person name="Bellgard S.E."/>
            <person name="Bellgard M.I."/>
        </authorList>
    </citation>
    <scope>NUCLEOTIDE SEQUENCE</scope>
    <source>
        <tissue evidence="1">Shoot tissue taken approximately 20 cm above the soil surface</tissue>
    </source>
</reference>